<evidence type="ECO:0000256" key="2">
    <source>
        <dbReference type="ARBA" id="ARBA00007738"/>
    </source>
</evidence>
<evidence type="ECO:0000313" key="16">
    <source>
        <dbReference type="Proteomes" id="UP000886520"/>
    </source>
</evidence>
<dbReference type="InterPro" id="IPR023696">
    <property type="entry name" value="Ureohydrolase_dom_sf"/>
</dbReference>
<comment type="similarity">
    <text evidence="2">Belongs to the histone deacetylase family. HD type 2 subfamily.</text>
</comment>
<dbReference type="SUPFAM" id="SSF52768">
    <property type="entry name" value="Arginase/deacetylase"/>
    <property type="match status" value="1"/>
</dbReference>
<dbReference type="PANTHER" id="PTHR10625:SF5">
    <property type="entry name" value="HISTONE DEACETYLASE"/>
    <property type="match status" value="1"/>
</dbReference>
<accession>A0A9D4U7I7</accession>
<reference evidence="15" key="1">
    <citation type="submission" date="2021-01" db="EMBL/GenBank/DDBJ databases">
        <title>Adiantum capillus-veneris genome.</title>
        <authorList>
            <person name="Fang Y."/>
            <person name="Liao Q."/>
        </authorList>
    </citation>
    <scope>NUCLEOTIDE SEQUENCE</scope>
    <source>
        <strain evidence="15">H3</strain>
        <tissue evidence="15">Leaf</tissue>
    </source>
</reference>
<keyword evidence="8" id="KW-0862">Zinc</keyword>
<keyword evidence="11" id="KW-0804">Transcription</keyword>
<evidence type="ECO:0000256" key="5">
    <source>
        <dbReference type="ARBA" id="ARBA00022723"/>
    </source>
</evidence>
<dbReference type="Proteomes" id="UP000886520">
    <property type="component" value="Chromosome 21"/>
</dbReference>
<feature type="region of interest" description="Disordered" evidence="13">
    <location>
        <begin position="174"/>
        <end position="195"/>
    </location>
</feature>
<dbReference type="Gene3D" id="3.40.800.20">
    <property type="entry name" value="Histone deacetylase domain"/>
    <property type="match status" value="1"/>
</dbReference>
<dbReference type="OrthoDB" id="424012at2759"/>
<evidence type="ECO:0000256" key="6">
    <source>
        <dbReference type="ARBA" id="ARBA00022771"/>
    </source>
</evidence>
<sequence length="597" mass="64716">MNGNYETAKEGGFISSVGHDRAPKESLVLPGLANGSAEMKGTDASLGLVTSKSSVVTQTIEEVGPSLGLEGAKEDMVMEDVHTSKGDGNELEDLKCMYEHEGDWNNEEEDKDWDPDENVEVLVEWFCINCTDSNSEDESHCKQCGEHRNSGILKRGFLASIYLPENVTESRIEPGATEDKPFLPSPPLWTSQTEPSSTAICSDERMLLHSEVRIKSHPHPERPDRLRAIMGGFDAAGLLSGRCCSIPSREATLAEMESVHSRLHVEAIEASSLRDVSSFGRDTYANSHSALAARLAAGICIDLTAAILKGQVLNGFALVRPPGHHALHATAMGFCLHNNAALAAKAALTAGAKKVMIVDWDVHHGNGTQEIFDDDSSVLYISLHRHQGGLFYPGTGAATEVGFGNGEGYSVNIPWPCGGIGDEDYIFAFLNVVLPIAEQFAPDITIISAGFDAAKGDPLGGCQVTPLGYAYMTQMLYLLMKGKLLVVLEGGYNLRSISASATAVLKVLLGESPGDVPKDYPPTYAGLVAVLEACHVQARFWTIDPMSTLKMRMQLTAAEAKFKGKHGMRQVIRGPVWWRWGRKRIVYDHCFDTSGPR</sequence>
<dbReference type="PROSITE" id="PS01358">
    <property type="entry name" value="ZF_RANBP2_1"/>
    <property type="match status" value="1"/>
</dbReference>
<evidence type="ECO:0000256" key="11">
    <source>
        <dbReference type="ARBA" id="ARBA00023163"/>
    </source>
</evidence>
<dbReference type="InterPro" id="IPR023801">
    <property type="entry name" value="His_deacetylse_dom"/>
</dbReference>
<dbReference type="CDD" id="cd09992">
    <property type="entry name" value="HDAC_classII"/>
    <property type="match status" value="1"/>
</dbReference>
<dbReference type="GO" id="GO:0000118">
    <property type="term" value="C:histone deacetylase complex"/>
    <property type="evidence" value="ECO:0007669"/>
    <property type="project" value="TreeGrafter"/>
</dbReference>
<dbReference type="GO" id="GO:0005737">
    <property type="term" value="C:cytoplasm"/>
    <property type="evidence" value="ECO:0007669"/>
    <property type="project" value="TreeGrafter"/>
</dbReference>
<comment type="subcellular location">
    <subcellularLocation>
        <location evidence="1">Nucleus</location>
    </subcellularLocation>
</comment>
<evidence type="ECO:0000256" key="12">
    <source>
        <dbReference type="ARBA" id="ARBA00023242"/>
    </source>
</evidence>
<keyword evidence="9" id="KW-0156">Chromatin regulator</keyword>
<dbReference type="GO" id="GO:0008270">
    <property type="term" value="F:zinc ion binding"/>
    <property type="evidence" value="ECO:0007669"/>
    <property type="project" value="UniProtKB-KW"/>
</dbReference>
<evidence type="ECO:0000256" key="9">
    <source>
        <dbReference type="ARBA" id="ARBA00022853"/>
    </source>
</evidence>
<keyword evidence="5" id="KW-0479">Metal-binding</keyword>
<dbReference type="AlphaFoldDB" id="A0A9D4U7I7"/>
<dbReference type="GO" id="GO:0141221">
    <property type="term" value="F:histone deacetylase activity, hydrolytic mechanism"/>
    <property type="evidence" value="ECO:0007669"/>
    <property type="project" value="UniProtKB-EC"/>
</dbReference>
<evidence type="ECO:0000259" key="14">
    <source>
        <dbReference type="PROSITE" id="PS01358"/>
    </source>
</evidence>
<keyword evidence="10" id="KW-0805">Transcription regulation</keyword>
<dbReference type="InterPro" id="IPR001876">
    <property type="entry name" value="Znf_RanBP2"/>
</dbReference>
<evidence type="ECO:0000256" key="13">
    <source>
        <dbReference type="SAM" id="MobiDB-lite"/>
    </source>
</evidence>
<evidence type="ECO:0000256" key="8">
    <source>
        <dbReference type="ARBA" id="ARBA00022833"/>
    </source>
</evidence>
<keyword evidence="16" id="KW-1185">Reference proteome</keyword>
<proteinExistence type="inferred from homology"/>
<dbReference type="EC" id="3.5.1.98" evidence="3"/>
<keyword evidence="6" id="KW-0863">Zinc-finger</keyword>
<comment type="caution">
    <text evidence="15">The sequence shown here is derived from an EMBL/GenBank/DDBJ whole genome shotgun (WGS) entry which is preliminary data.</text>
</comment>
<organism evidence="15 16">
    <name type="scientific">Adiantum capillus-veneris</name>
    <name type="common">Maidenhair fern</name>
    <dbReference type="NCBI Taxonomy" id="13818"/>
    <lineage>
        <taxon>Eukaryota</taxon>
        <taxon>Viridiplantae</taxon>
        <taxon>Streptophyta</taxon>
        <taxon>Embryophyta</taxon>
        <taxon>Tracheophyta</taxon>
        <taxon>Polypodiopsida</taxon>
        <taxon>Polypodiidae</taxon>
        <taxon>Polypodiales</taxon>
        <taxon>Pteridineae</taxon>
        <taxon>Pteridaceae</taxon>
        <taxon>Vittarioideae</taxon>
        <taxon>Adiantum</taxon>
    </lineage>
</organism>
<gene>
    <name evidence="15" type="ORF">GOP47_0021342</name>
</gene>
<dbReference type="InterPro" id="IPR037138">
    <property type="entry name" value="His_deacetylse_dom_sf"/>
</dbReference>
<evidence type="ECO:0000256" key="4">
    <source>
        <dbReference type="ARBA" id="ARBA00022491"/>
    </source>
</evidence>
<name>A0A9D4U7I7_ADICA</name>
<feature type="domain" description="RanBP2-type" evidence="14">
    <location>
        <begin position="125"/>
        <end position="144"/>
    </location>
</feature>
<dbReference type="GO" id="GO:0040029">
    <property type="term" value="P:epigenetic regulation of gene expression"/>
    <property type="evidence" value="ECO:0007669"/>
    <property type="project" value="TreeGrafter"/>
</dbReference>
<dbReference type="PANTHER" id="PTHR10625">
    <property type="entry name" value="HISTONE DEACETYLASE HDAC1-RELATED"/>
    <property type="match status" value="1"/>
</dbReference>
<keyword evidence="12" id="KW-0539">Nucleus</keyword>
<evidence type="ECO:0000256" key="10">
    <source>
        <dbReference type="ARBA" id="ARBA00023015"/>
    </source>
</evidence>
<evidence type="ECO:0000256" key="1">
    <source>
        <dbReference type="ARBA" id="ARBA00004123"/>
    </source>
</evidence>
<protein>
    <recommendedName>
        <fullName evidence="3">histone deacetylase</fullName>
        <ecNumber evidence="3">3.5.1.98</ecNumber>
    </recommendedName>
</protein>
<keyword evidence="4" id="KW-0678">Repressor</keyword>
<evidence type="ECO:0000256" key="7">
    <source>
        <dbReference type="ARBA" id="ARBA00022801"/>
    </source>
</evidence>
<dbReference type="EMBL" id="JABFUD020000021">
    <property type="protein sequence ID" value="KAI5062795.1"/>
    <property type="molecule type" value="Genomic_DNA"/>
</dbReference>
<dbReference type="PRINTS" id="PR01270">
    <property type="entry name" value="HDASUPER"/>
</dbReference>
<keyword evidence="7" id="KW-0378">Hydrolase</keyword>
<evidence type="ECO:0000256" key="3">
    <source>
        <dbReference type="ARBA" id="ARBA00012111"/>
    </source>
</evidence>
<dbReference type="Pfam" id="PF00850">
    <property type="entry name" value="Hist_deacetyl"/>
    <property type="match status" value="1"/>
</dbReference>
<dbReference type="InterPro" id="IPR000286">
    <property type="entry name" value="HDACs"/>
</dbReference>
<evidence type="ECO:0000313" key="15">
    <source>
        <dbReference type="EMBL" id="KAI5062795.1"/>
    </source>
</evidence>